<sequence>MPASRDDEPMNRILISESNVDVTIMSPSFSSKIRWKIRWHVFNQDKPQQWITILVIRTSVEISHVTNEVYLVER</sequence>
<evidence type="ECO:0000313" key="1">
    <source>
        <dbReference type="EMBL" id="KRZ71562.1"/>
    </source>
</evidence>
<dbReference type="Proteomes" id="UP000054843">
    <property type="component" value="Unassembled WGS sequence"/>
</dbReference>
<dbReference type="AlphaFoldDB" id="A0A0V1MIU8"/>
<gene>
    <name evidence="1" type="ORF">T10_13257</name>
</gene>
<accession>A0A0V1MIU8</accession>
<proteinExistence type="predicted"/>
<comment type="caution">
    <text evidence="1">The sequence shown here is derived from an EMBL/GenBank/DDBJ whole genome shotgun (WGS) entry which is preliminary data.</text>
</comment>
<organism evidence="1 2">
    <name type="scientific">Trichinella papuae</name>
    <dbReference type="NCBI Taxonomy" id="268474"/>
    <lineage>
        <taxon>Eukaryota</taxon>
        <taxon>Metazoa</taxon>
        <taxon>Ecdysozoa</taxon>
        <taxon>Nematoda</taxon>
        <taxon>Enoplea</taxon>
        <taxon>Dorylaimia</taxon>
        <taxon>Trichinellida</taxon>
        <taxon>Trichinellidae</taxon>
        <taxon>Trichinella</taxon>
    </lineage>
</organism>
<protein>
    <submittedName>
        <fullName evidence="1">Uncharacterized protein</fullName>
    </submittedName>
</protein>
<dbReference type="EMBL" id="JYDO01000094">
    <property type="protein sequence ID" value="KRZ71562.1"/>
    <property type="molecule type" value="Genomic_DNA"/>
</dbReference>
<evidence type="ECO:0000313" key="2">
    <source>
        <dbReference type="Proteomes" id="UP000054843"/>
    </source>
</evidence>
<name>A0A0V1MIU8_9BILA</name>
<reference evidence="1 2" key="1">
    <citation type="submission" date="2015-01" db="EMBL/GenBank/DDBJ databases">
        <title>Evolution of Trichinella species and genotypes.</title>
        <authorList>
            <person name="Korhonen P.K."/>
            <person name="Edoardo P."/>
            <person name="Giuseppe L.R."/>
            <person name="Gasser R.B."/>
        </authorList>
    </citation>
    <scope>NUCLEOTIDE SEQUENCE [LARGE SCALE GENOMIC DNA]</scope>
    <source>
        <strain evidence="1">ISS1980</strain>
    </source>
</reference>
<keyword evidence="2" id="KW-1185">Reference proteome</keyword>